<comment type="caution">
    <text evidence="2">The sequence shown here is derived from an EMBL/GenBank/DDBJ whole genome shotgun (WGS) entry which is preliminary data.</text>
</comment>
<reference evidence="2" key="1">
    <citation type="submission" date="2020-12" db="EMBL/GenBank/DDBJ databases">
        <title>Metabolic potential, ecology and presence of endohyphal bacteria is reflected in genomic diversity of Mucoromycotina.</title>
        <authorList>
            <person name="Muszewska A."/>
            <person name="Okrasinska A."/>
            <person name="Steczkiewicz K."/>
            <person name="Drgas O."/>
            <person name="Orlowska M."/>
            <person name="Perlinska-Lenart U."/>
            <person name="Aleksandrzak-Piekarczyk T."/>
            <person name="Szatraj K."/>
            <person name="Zielenkiewicz U."/>
            <person name="Pilsyk S."/>
            <person name="Malc E."/>
            <person name="Mieczkowski P."/>
            <person name="Kruszewska J.S."/>
            <person name="Biernat P."/>
            <person name="Pawlowska J."/>
        </authorList>
    </citation>
    <scope>NUCLEOTIDE SEQUENCE</scope>
    <source>
        <strain evidence="2">WA0000051536</strain>
    </source>
</reference>
<evidence type="ECO:0000256" key="1">
    <source>
        <dbReference type="SAM" id="MobiDB-lite"/>
    </source>
</evidence>
<dbReference type="Proteomes" id="UP000612746">
    <property type="component" value="Unassembled WGS sequence"/>
</dbReference>
<accession>A0A8H7PQV9</accession>
<feature type="region of interest" description="Disordered" evidence="1">
    <location>
        <begin position="68"/>
        <end position="87"/>
    </location>
</feature>
<dbReference type="EMBL" id="JAEPRA010000011">
    <property type="protein sequence ID" value="KAG2178436.1"/>
    <property type="molecule type" value="Genomic_DNA"/>
</dbReference>
<protein>
    <submittedName>
        <fullName evidence="2">Uncharacterized protein</fullName>
    </submittedName>
</protein>
<evidence type="ECO:0000313" key="3">
    <source>
        <dbReference type="Proteomes" id="UP000612746"/>
    </source>
</evidence>
<dbReference type="AlphaFoldDB" id="A0A8H7PQV9"/>
<sequence length="99" mass="10951">MVDGGVFHSICFRLPPRCPLCLQLQADPHLLSTLLEALDNCLKHPSLSTAHANTLALSALFKTPSKWGNPRMSMRGQGKAANPWNRGGLGFPFRHDWET</sequence>
<organism evidence="2 3">
    <name type="scientific">Umbelopsis vinacea</name>
    <dbReference type="NCBI Taxonomy" id="44442"/>
    <lineage>
        <taxon>Eukaryota</taxon>
        <taxon>Fungi</taxon>
        <taxon>Fungi incertae sedis</taxon>
        <taxon>Mucoromycota</taxon>
        <taxon>Mucoromycotina</taxon>
        <taxon>Umbelopsidomycetes</taxon>
        <taxon>Umbelopsidales</taxon>
        <taxon>Umbelopsidaceae</taxon>
        <taxon>Umbelopsis</taxon>
    </lineage>
</organism>
<gene>
    <name evidence="2" type="ORF">INT44_001588</name>
</gene>
<name>A0A8H7PQV9_9FUNG</name>
<evidence type="ECO:0000313" key="2">
    <source>
        <dbReference type="EMBL" id="KAG2178436.1"/>
    </source>
</evidence>
<proteinExistence type="predicted"/>
<keyword evidence="3" id="KW-1185">Reference proteome</keyword>